<dbReference type="PANTHER" id="PTHR33568">
    <property type="entry name" value="DNA POLYMERASE"/>
    <property type="match status" value="1"/>
</dbReference>
<dbReference type="GO" id="GO:0003887">
    <property type="term" value="F:DNA-directed DNA polymerase activity"/>
    <property type="evidence" value="ECO:0007669"/>
    <property type="project" value="UniProtKB-KW"/>
</dbReference>
<feature type="domain" description="DNA-directed DNA polymerase family B mitochondria/virus" evidence="9">
    <location>
        <begin position="736"/>
        <end position="918"/>
    </location>
</feature>
<evidence type="ECO:0000256" key="1">
    <source>
        <dbReference type="ARBA" id="ARBA00005755"/>
    </source>
</evidence>
<keyword evidence="3" id="KW-0808">Transferase</keyword>
<dbReference type="InterPro" id="IPR036397">
    <property type="entry name" value="RNaseH_sf"/>
</dbReference>
<keyword evidence="5" id="KW-0235">DNA replication</keyword>
<keyword evidence="6" id="KW-0239">DNA-directed DNA polymerase</keyword>
<proteinExistence type="inferred from homology"/>
<dbReference type="GO" id="GO:0000166">
    <property type="term" value="F:nucleotide binding"/>
    <property type="evidence" value="ECO:0007669"/>
    <property type="project" value="InterPro"/>
</dbReference>
<dbReference type="SUPFAM" id="SSF52980">
    <property type="entry name" value="Restriction endonuclease-like"/>
    <property type="match status" value="1"/>
</dbReference>
<name>A0A7D9L789_PARCT</name>
<feature type="domain" description="DNA-directed DNA polymerase family B mitochondria/virus" evidence="9">
    <location>
        <begin position="342"/>
        <end position="529"/>
    </location>
</feature>
<accession>A0A7D9L789</accession>
<dbReference type="Gene3D" id="1.10.287.690">
    <property type="entry name" value="Helix hairpin bin"/>
    <property type="match status" value="1"/>
</dbReference>
<dbReference type="GO" id="GO:0006281">
    <property type="term" value="P:DNA repair"/>
    <property type="evidence" value="ECO:0007669"/>
    <property type="project" value="UniProtKB-ARBA"/>
</dbReference>
<dbReference type="GO" id="GO:0006260">
    <property type="term" value="P:DNA replication"/>
    <property type="evidence" value="ECO:0007669"/>
    <property type="project" value="UniProtKB-KW"/>
</dbReference>
<organism evidence="10 11">
    <name type="scientific">Paramuricea clavata</name>
    <name type="common">Red gorgonian</name>
    <name type="synonym">Violescent sea-whip</name>
    <dbReference type="NCBI Taxonomy" id="317549"/>
    <lineage>
        <taxon>Eukaryota</taxon>
        <taxon>Metazoa</taxon>
        <taxon>Cnidaria</taxon>
        <taxon>Anthozoa</taxon>
        <taxon>Octocorallia</taxon>
        <taxon>Malacalcyonacea</taxon>
        <taxon>Plexauridae</taxon>
        <taxon>Paramuricea</taxon>
    </lineage>
</organism>
<dbReference type="SUPFAM" id="SSF56672">
    <property type="entry name" value="DNA/RNA polymerases"/>
    <property type="match status" value="1"/>
</dbReference>
<dbReference type="SUPFAM" id="SSF53098">
    <property type="entry name" value="Ribonuclease H-like"/>
    <property type="match status" value="1"/>
</dbReference>
<dbReference type="GO" id="GO:0003677">
    <property type="term" value="F:DNA binding"/>
    <property type="evidence" value="ECO:0007669"/>
    <property type="project" value="UniProtKB-KW"/>
</dbReference>
<dbReference type="InterPro" id="IPR012337">
    <property type="entry name" value="RNaseH-like_sf"/>
</dbReference>
<dbReference type="InterPro" id="IPR011335">
    <property type="entry name" value="Restrct_endonuc-II-like"/>
</dbReference>
<evidence type="ECO:0000256" key="4">
    <source>
        <dbReference type="ARBA" id="ARBA00022695"/>
    </source>
</evidence>
<sequence>MDSRIENCETLTQLGELETELGSDMTFFEYEKIYERRMELVQRVLEWGREHRAMGLIESIGDSWTPTERQRFLDMCKDDEPLRSITFETPISLPFMLRERLTTERVLAEVERVIQSNHEFRLNDSVHVNLIHVQMPNGGTGTKRCEINLEKHLMKKNSIIRIQNKDDICLARALVVAKAKIENDSQYISIKDSRRPLQKRLAYDLHQKAGVEIVKCPDCHTVVKRGRMGRHHCGLTRCSTCKEYVPAENHQCYMQPEKERNTTVSEDTDLLDTEAHDGDDAPQSGYNELLFFDFECRQENGNHEPNLCVVQNEAGDEWVFEGDNTRNEFCEWLFTREHAGCIVLAHNFQGYDSYFILQYLHENGVIPEVIMRGAMVLTLSVPMFNIKFIDSLSFIPMRLADFPTTFGLDELAKGYFPHLFNRKENRNYVGPLPPSQFYNPDGMSPEEKENFLEWHNGLRENNYVFDFQQEILIYCRSDVDILRRCCLEFRELFRDVTDIDQFEKCLTIASACNLVFRKNFLKENTIAIIPPHGYRPKDKQSLLALKWLSYKAEKEDLYIQHARNTGEKRVGNYLLDGYDEETNTAYEINGCFWHGCLRCYARDTVNTVNGKTMQDLHQATVEKMSYLKDHGFVVIEVWECDIKKELEQDKEMKAYFDSYDLVEPLEPRDGFFGGHTNAAKLFHKCKDGEKIRYVDFTSLYPWCNKMTRTVGKLMFPLCKLCADTCNQTPCTHSDNERAIEGTWCSVELEKALEKGYQVLQLHEVWHFPQQSDELFKDYVNTFLKIKQEASGYPKDCTTEEKKRQYVEEYLAVERIQLDRSKIEHNPGMRALSKLMLNSFWGKFAQRPNMTKVELISDVQTFLDYLTSDEINVLNANFVSDEVIEIHYENNENSVAPNSKTNVVIAAFTTAYARLKLYGVLDELQERVLYYDTDSVIFVSKPGEPEPPIGPYLGQLTDELKEGHITTFISGGPKNYCYRTSSNKVETKIRGITLNCTARQMVNFDVIRELVHLHAVCNVNNK</sequence>
<dbReference type="Gene3D" id="3.40.960.10">
    <property type="entry name" value="VSR Endonuclease"/>
    <property type="match status" value="1"/>
</dbReference>
<keyword evidence="7" id="KW-0238">DNA-binding</keyword>
<dbReference type="InterPro" id="IPR043502">
    <property type="entry name" value="DNA/RNA_pol_sf"/>
</dbReference>
<dbReference type="Gene3D" id="3.30.420.10">
    <property type="entry name" value="Ribonuclease H-like superfamily/Ribonuclease H"/>
    <property type="match status" value="1"/>
</dbReference>
<evidence type="ECO:0000256" key="3">
    <source>
        <dbReference type="ARBA" id="ARBA00022679"/>
    </source>
</evidence>
<protein>
    <recommendedName>
        <fullName evidence="2">DNA-directed DNA polymerase</fullName>
        <ecNumber evidence="2">2.7.7.7</ecNumber>
    </recommendedName>
</protein>
<dbReference type="EC" id="2.7.7.7" evidence="2"/>
<dbReference type="PANTHER" id="PTHR33568:SF3">
    <property type="entry name" value="DNA-DIRECTED DNA POLYMERASE"/>
    <property type="match status" value="1"/>
</dbReference>
<evidence type="ECO:0000313" key="10">
    <source>
        <dbReference type="EMBL" id="CAB4027176.1"/>
    </source>
</evidence>
<comment type="similarity">
    <text evidence="1">Belongs to the DNA polymerase type-B family.</text>
</comment>
<dbReference type="Proteomes" id="UP001152795">
    <property type="component" value="Unassembled WGS sequence"/>
</dbReference>
<evidence type="ECO:0000256" key="8">
    <source>
        <dbReference type="ARBA" id="ARBA00049244"/>
    </source>
</evidence>
<evidence type="ECO:0000256" key="5">
    <source>
        <dbReference type="ARBA" id="ARBA00022705"/>
    </source>
</evidence>
<evidence type="ECO:0000256" key="7">
    <source>
        <dbReference type="ARBA" id="ARBA00023125"/>
    </source>
</evidence>
<evidence type="ECO:0000313" key="11">
    <source>
        <dbReference type="Proteomes" id="UP001152795"/>
    </source>
</evidence>
<comment type="caution">
    <text evidence="10">The sequence shown here is derived from an EMBL/GenBank/DDBJ whole genome shotgun (WGS) entry which is preliminary data.</text>
</comment>
<keyword evidence="11" id="KW-1185">Reference proteome</keyword>
<gene>
    <name evidence="10" type="ORF">PACLA_8A051816</name>
</gene>
<dbReference type="AlphaFoldDB" id="A0A7D9L789"/>
<evidence type="ECO:0000259" key="9">
    <source>
        <dbReference type="Pfam" id="PF03175"/>
    </source>
</evidence>
<dbReference type="Gene3D" id="3.90.1600.10">
    <property type="entry name" value="Palm domain of DNA polymerase"/>
    <property type="match status" value="1"/>
</dbReference>
<dbReference type="InterPro" id="IPR004868">
    <property type="entry name" value="DNA-dir_DNA_pol_B_mt/vir"/>
</dbReference>
<reference evidence="10" key="1">
    <citation type="submission" date="2020-04" db="EMBL/GenBank/DDBJ databases">
        <authorList>
            <person name="Alioto T."/>
            <person name="Alioto T."/>
            <person name="Gomez Garrido J."/>
        </authorList>
    </citation>
    <scope>NUCLEOTIDE SEQUENCE</scope>
    <source>
        <strain evidence="10">A484AB</strain>
    </source>
</reference>
<keyword evidence="4" id="KW-0548">Nucleotidyltransferase</keyword>
<dbReference type="EMBL" id="CACRXK020014643">
    <property type="protein sequence ID" value="CAB4027176.1"/>
    <property type="molecule type" value="Genomic_DNA"/>
</dbReference>
<comment type="catalytic activity">
    <reaction evidence="8">
        <text>DNA(n) + a 2'-deoxyribonucleoside 5'-triphosphate = DNA(n+1) + diphosphate</text>
        <dbReference type="Rhea" id="RHEA:22508"/>
        <dbReference type="Rhea" id="RHEA-COMP:17339"/>
        <dbReference type="Rhea" id="RHEA-COMP:17340"/>
        <dbReference type="ChEBI" id="CHEBI:33019"/>
        <dbReference type="ChEBI" id="CHEBI:61560"/>
        <dbReference type="ChEBI" id="CHEBI:173112"/>
        <dbReference type="EC" id="2.7.7.7"/>
    </reaction>
</comment>
<feature type="non-terminal residue" evidence="10">
    <location>
        <position position="1021"/>
    </location>
</feature>
<dbReference type="Pfam" id="PF03175">
    <property type="entry name" value="DNA_pol_B_2"/>
    <property type="match status" value="2"/>
</dbReference>
<dbReference type="InterPro" id="IPR023211">
    <property type="entry name" value="DNA_pol_palm_dom_sf"/>
</dbReference>
<evidence type="ECO:0000256" key="6">
    <source>
        <dbReference type="ARBA" id="ARBA00022932"/>
    </source>
</evidence>
<evidence type="ECO:0000256" key="2">
    <source>
        <dbReference type="ARBA" id="ARBA00012417"/>
    </source>
</evidence>